<feature type="transmembrane region" description="Helical" evidence="1">
    <location>
        <begin position="44"/>
        <end position="63"/>
    </location>
</feature>
<dbReference type="STRING" id="1121316.SAMN02745207_01361"/>
<dbReference type="RefSeq" id="WP_073337679.1">
    <property type="nucleotide sequence ID" value="NZ_FQXM01000006.1"/>
</dbReference>
<dbReference type="AlphaFoldDB" id="A0A1M5TKT5"/>
<keyword evidence="1" id="KW-1133">Transmembrane helix</keyword>
<keyword evidence="1" id="KW-0812">Transmembrane</keyword>
<protein>
    <submittedName>
        <fullName evidence="2">Uncharacterized protein</fullName>
    </submittedName>
</protein>
<proteinExistence type="predicted"/>
<dbReference type="NCBIfam" id="NF042414">
    <property type="entry name" value="CLC_0170_fam"/>
    <property type="match status" value="1"/>
</dbReference>
<dbReference type="InterPro" id="IPR049971">
    <property type="entry name" value="CLC_0170-like"/>
</dbReference>
<dbReference type="EMBL" id="FQXM01000006">
    <property type="protein sequence ID" value="SHH51387.1"/>
    <property type="molecule type" value="Genomic_DNA"/>
</dbReference>
<evidence type="ECO:0000313" key="2">
    <source>
        <dbReference type="EMBL" id="SHH51387.1"/>
    </source>
</evidence>
<organism evidence="2 3">
    <name type="scientific">Clostridium grantii DSM 8605</name>
    <dbReference type="NCBI Taxonomy" id="1121316"/>
    <lineage>
        <taxon>Bacteria</taxon>
        <taxon>Bacillati</taxon>
        <taxon>Bacillota</taxon>
        <taxon>Clostridia</taxon>
        <taxon>Eubacteriales</taxon>
        <taxon>Clostridiaceae</taxon>
        <taxon>Clostridium</taxon>
    </lineage>
</organism>
<dbReference type="OrthoDB" id="1928377at2"/>
<gene>
    <name evidence="2" type="ORF">SAMN02745207_01361</name>
</gene>
<keyword evidence="1" id="KW-0472">Membrane</keyword>
<evidence type="ECO:0000256" key="1">
    <source>
        <dbReference type="SAM" id="Phobius"/>
    </source>
</evidence>
<feature type="transmembrane region" description="Helical" evidence="1">
    <location>
        <begin position="6"/>
        <end position="24"/>
    </location>
</feature>
<keyword evidence="3" id="KW-1185">Reference proteome</keyword>
<sequence length="64" mass="7311">MKVLDSFGIYFIFMMIIQGVIVGFYDSTKFKKLNLERDFKIARFIGIGAIVVSLILFSIKSILT</sequence>
<accession>A0A1M5TKT5</accession>
<reference evidence="2 3" key="1">
    <citation type="submission" date="2016-11" db="EMBL/GenBank/DDBJ databases">
        <authorList>
            <person name="Jaros S."/>
            <person name="Januszkiewicz K."/>
            <person name="Wedrychowicz H."/>
        </authorList>
    </citation>
    <scope>NUCLEOTIDE SEQUENCE [LARGE SCALE GENOMIC DNA]</scope>
    <source>
        <strain evidence="2 3">DSM 8605</strain>
    </source>
</reference>
<evidence type="ECO:0000313" key="3">
    <source>
        <dbReference type="Proteomes" id="UP000184447"/>
    </source>
</evidence>
<name>A0A1M5TKT5_9CLOT</name>
<dbReference type="Proteomes" id="UP000184447">
    <property type="component" value="Unassembled WGS sequence"/>
</dbReference>